<keyword evidence="3" id="KW-1185">Reference proteome</keyword>
<feature type="transmembrane region" description="Helical" evidence="1">
    <location>
        <begin position="144"/>
        <end position="164"/>
    </location>
</feature>
<keyword evidence="1" id="KW-0472">Membrane</keyword>
<evidence type="ECO:0000256" key="1">
    <source>
        <dbReference type="SAM" id="Phobius"/>
    </source>
</evidence>
<dbReference type="EMBL" id="AP022620">
    <property type="protein sequence ID" value="BBZ74853.1"/>
    <property type="molecule type" value="Genomic_DNA"/>
</dbReference>
<gene>
    <name evidence="2" type="ORF">MANY_01900</name>
</gene>
<feature type="transmembrane region" description="Helical" evidence="1">
    <location>
        <begin position="250"/>
        <end position="271"/>
    </location>
</feature>
<protein>
    <submittedName>
        <fullName evidence="2">Uncharacterized protein</fullName>
    </submittedName>
</protein>
<feature type="transmembrane region" description="Helical" evidence="1">
    <location>
        <begin position="184"/>
        <end position="207"/>
    </location>
</feature>
<keyword evidence="1" id="KW-0812">Transmembrane</keyword>
<feature type="transmembrane region" description="Helical" evidence="1">
    <location>
        <begin position="219"/>
        <end position="238"/>
    </location>
</feature>
<feature type="transmembrane region" description="Helical" evidence="1">
    <location>
        <begin position="104"/>
        <end position="124"/>
    </location>
</feature>
<proteinExistence type="predicted"/>
<name>A0A6N4W3B4_9MYCO</name>
<feature type="transmembrane region" description="Helical" evidence="1">
    <location>
        <begin position="58"/>
        <end position="77"/>
    </location>
</feature>
<reference evidence="2 3" key="1">
    <citation type="journal article" date="2019" name="Emerg. Microbes Infect.">
        <title>Comprehensive subspecies identification of 175 nontuberculous mycobacteria species based on 7547 genomic profiles.</title>
        <authorList>
            <person name="Matsumoto Y."/>
            <person name="Kinjo T."/>
            <person name="Motooka D."/>
            <person name="Nabeya D."/>
            <person name="Jung N."/>
            <person name="Uechi K."/>
            <person name="Horii T."/>
            <person name="Iida T."/>
            <person name="Fujita J."/>
            <person name="Nakamura S."/>
        </authorList>
    </citation>
    <scope>NUCLEOTIDE SEQUENCE [LARGE SCALE GENOMIC DNA]</scope>
    <source>
        <strain evidence="2 3">JCM 30275</strain>
    </source>
</reference>
<dbReference type="KEGG" id="many:MANY_01900"/>
<organism evidence="2 3">
    <name type="scientific">Mycolicibacterium anyangense</name>
    <dbReference type="NCBI Taxonomy" id="1431246"/>
    <lineage>
        <taxon>Bacteria</taxon>
        <taxon>Bacillati</taxon>
        <taxon>Actinomycetota</taxon>
        <taxon>Actinomycetes</taxon>
        <taxon>Mycobacteriales</taxon>
        <taxon>Mycobacteriaceae</taxon>
        <taxon>Mycolicibacterium</taxon>
    </lineage>
</organism>
<evidence type="ECO:0000313" key="2">
    <source>
        <dbReference type="EMBL" id="BBZ74853.1"/>
    </source>
</evidence>
<accession>A0A6N4W3B4</accession>
<dbReference type="Proteomes" id="UP000467249">
    <property type="component" value="Chromosome"/>
</dbReference>
<keyword evidence="1" id="KW-1133">Transmembrane helix</keyword>
<dbReference type="AlphaFoldDB" id="A0A6N4W3B4"/>
<sequence>MGTFSITDVGNITGTEAFGPSKHEEAHVATSIDPGISGAPNTAVAPAPYGTDYRMWKVLAWCGPVFLFAVFVLWGIVGRNMPPFPPSATGEEVKAHFQEFRTPLLIALSVCLTMTAFYMAWSIAVSRLMEAVEGRGGILSKVEYLGGTITCAPVTITMAIWLTAAHEVNSLSPEIMHMLYWMGWLTFDLAYFVTSLQIAAVSIVFARDKRLKKLVPSPVVWWGWVTFASFFSVSAIPFVTTGPLAFNGVISFWIAFFSWFFWIPSLSYYVIKGIDRVKAEEAAAARAGA</sequence>
<evidence type="ECO:0000313" key="3">
    <source>
        <dbReference type="Proteomes" id="UP000467249"/>
    </source>
</evidence>